<evidence type="ECO:0000313" key="2">
    <source>
        <dbReference type="Proteomes" id="UP000324222"/>
    </source>
</evidence>
<dbReference type="AlphaFoldDB" id="A0A5B7JJB5"/>
<dbReference type="Proteomes" id="UP000324222">
    <property type="component" value="Unassembled WGS sequence"/>
</dbReference>
<evidence type="ECO:0000313" key="1">
    <source>
        <dbReference type="EMBL" id="MPC96850.1"/>
    </source>
</evidence>
<comment type="caution">
    <text evidence="1">The sequence shown here is derived from an EMBL/GenBank/DDBJ whole genome shotgun (WGS) entry which is preliminary data.</text>
</comment>
<protein>
    <submittedName>
        <fullName evidence="1">Uncharacterized protein</fullName>
    </submittedName>
</protein>
<keyword evidence="2" id="KW-1185">Reference proteome</keyword>
<gene>
    <name evidence="1" type="ORF">E2C01_092129</name>
</gene>
<name>A0A5B7JJB5_PORTR</name>
<sequence length="61" mass="6820">MKVNIRPDNRHAATIASEPSLECVMDVETESLQQAESRAGRWSTMYYSCTVMTKYCGDSGI</sequence>
<dbReference type="EMBL" id="VSRR010107576">
    <property type="protein sequence ID" value="MPC96850.1"/>
    <property type="molecule type" value="Genomic_DNA"/>
</dbReference>
<reference evidence="1 2" key="1">
    <citation type="submission" date="2019-05" db="EMBL/GenBank/DDBJ databases">
        <title>Another draft genome of Portunus trituberculatus and its Hox gene families provides insights of decapod evolution.</title>
        <authorList>
            <person name="Jeong J.-H."/>
            <person name="Song I."/>
            <person name="Kim S."/>
            <person name="Choi T."/>
            <person name="Kim D."/>
            <person name="Ryu S."/>
            <person name="Kim W."/>
        </authorList>
    </citation>
    <scope>NUCLEOTIDE SEQUENCE [LARGE SCALE GENOMIC DNA]</scope>
    <source>
        <tissue evidence="1">Muscle</tissue>
    </source>
</reference>
<organism evidence="1 2">
    <name type="scientific">Portunus trituberculatus</name>
    <name type="common">Swimming crab</name>
    <name type="synonym">Neptunus trituberculatus</name>
    <dbReference type="NCBI Taxonomy" id="210409"/>
    <lineage>
        <taxon>Eukaryota</taxon>
        <taxon>Metazoa</taxon>
        <taxon>Ecdysozoa</taxon>
        <taxon>Arthropoda</taxon>
        <taxon>Crustacea</taxon>
        <taxon>Multicrustacea</taxon>
        <taxon>Malacostraca</taxon>
        <taxon>Eumalacostraca</taxon>
        <taxon>Eucarida</taxon>
        <taxon>Decapoda</taxon>
        <taxon>Pleocyemata</taxon>
        <taxon>Brachyura</taxon>
        <taxon>Eubrachyura</taxon>
        <taxon>Portunoidea</taxon>
        <taxon>Portunidae</taxon>
        <taxon>Portuninae</taxon>
        <taxon>Portunus</taxon>
    </lineage>
</organism>
<accession>A0A5B7JJB5</accession>
<proteinExistence type="predicted"/>